<dbReference type="EMBL" id="JAIHNG010000115">
    <property type="protein sequence ID" value="KAI5958843.1"/>
    <property type="molecule type" value="Genomic_DNA"/>
</dbReference>
<name>A0AAD5BFK6_9ASCO</name>
<proteinExistence type="predicted"/>
<keyword evidence="1" id="KW-1133">Transmembrane helix</keyword>
<dbReference type="RefSeq" id="XP_051609186.1">
    <property type="nucleotide sequence ID" value="XM_051751573.1"/>
</dbReference>
<keyword evidence="3" id="KW-1185">Reference proteome</keyword>
<dbReference type="GeneID" id="76150336"/>
<reference evidence="2 3" key="1">
    <citation type="journal article" date="2022" name="DNA Res.">
        <title>Genome analysis of five recently described species of the CUG-Ser clade uncovers Candida theae as a new hybrid lineage with pathogenic potential in the Candida parapsilosis species complex.</title>
        <authorList>
            <person name="Mixao V."/>
            <person name="Del Olmo V."/>
            <person name="Hegedusova E."/>
            <person name="Saus E."/>
            <person name="Pryszcz L."/>
            <person name="Cillingova A."/>
            <person name="Nosek J."/>
            <person name="Gabaldon T."/>
        </authorList>
    </citation>
    <scope>NUCLEOTIDE SEQUENCE [LARGE SCALE GENOMIC DNA]</scope>
    <source>
        <strain evidence="2 3">CBS 12239</strain>
    </source>
</reference>
<keyword evidence="1" id="KW-0812">Transmembrane</keyword>
<organism evidence="2 3">
    <name type="scientific">Candida theae</name>
    <dbReference type="NCBI Taxonomy" id="1198502"/>
    <lineage>
        <taxon>Eukaryota</taxon>
        <taxon>Fungi</taxon>
        <taxon>Dikarya</taxon>
        <taxon>Ascomycota</taxon>
        <taxon>Saccharomycotina</taxon>
        <taxon>Pichiomycetes</taxon>
        <taxon>Debaryomycetaceae</taxon>
        <taxon>Candida/Lodderomyces clade</taxon>
        <taxon>Candida</taxon>
    </lineage>
</organism>
<gene>
    <name evidence="2" type="ORF">KGF57_002277</name>
</gene>
<feature type="transmembrane region" description="Helical" evidence="1">
    <location>
        <begin position="274"/>
        <end position="293"/>
    </location>
</feature>
<comment type="caution">
    <text evidence="2">The sequence shown here is derived from an EMBL/GenBank/DDBJ whole genome shotgun (WGS) entry which is preliminary data.</text>
</comment>
<feature type="transmembrane region" description="Helical" evidence="1">
    <location>
        <begin position="242"/>
        <end position="262"/>
    </location>
</feature>
<evidence type="ECO:0000313" key="3">
    <source>
        <dbReference type="Proteomes" id="UP001204833"/>
    </source>
</evidence>
<evidence type="ECO:0000313" key="2">
    <source>
        <dbReference type="EMBL" id="KAI5958843.1"/>
    </source>
</evidence>
<keyword evidence="1" id="KW-0472">Membrane</keyword>
<feature type="transmembrane region" description="Helical" evidence="1">
    <location>
        <begin position="346"/>
        <end position="367"/>
    </location>
</feature>
<protein>
    <submittedName>
        <fullName evidence="2">Uncharacterized protein</fullName>
    </submittedName>
</protein>
<sequence>MPPQTIPPFRLYGGDDYQIVGDASRFEHSNEYKLPRLRRSRNTTPTNSEFTEVDSSMAVSRASSAKLTLDGIIPFYASQGSGYNNESDSYYRSLRSNQFTQDDNDPSLGKTVSVRRQQVSIGVQAPQDNLSLPPLVPPKDTLTRTKSQREFIPYPPSIPDTSNAPPYSNNMLPPLPQPSEKLYAKVTTQFDNSGDIDSVISRQKVLEHDLIKQVMNQPLISIRADKLGDRYYGRKINITMNLMLYLFEICLSIIEIVLASVLLQCDTAINIHVYRYLIADGTITIIVAILFSLHIVTYEKRNGSFYCTAAVVFKLISFIMIVSYILPNNQSQPQHVWQVRRALGAFIIISTFIWISNLIMFLTTLYISRLNLLEDLNFDFDKRGLNEEFNTGLNVEREWDVANEDLMKFYLNENGEMYALHNAEEIEKYKDNNKILVYTF</sequence>
<evidence type="ECO:0000256" key="1">
    <source>
        <dbReference type="SAM" id="Phobius"/>
    </source>
</evidence>
<feature type="transmembrane region" description="Helical" evidence="1">
    <location>
        <begin position="305"/>
        <end position="326"/>
    </location>
</feature>
<accession>A0AAD5BFK6</accession>
<dbReference type="Proteomes" id="UP001204833">
    <property type="component" value="Unassembled WGS sequence"/>
</dbReference>
<dbReference type="AlphaFoldDB" id="A0AAD5BFK6"/>